<accession>A0ABR6HT74</accession>
<dbReference type="Proteomes" id="UP000576152">
    <property type="component" value="Unassembled WGS sequence"/>
</dbReference>
<keyword evidence="2" id="KW-1185">Reference proteome</keyword>
<keyword evidence="1" id="KW-0418">Kinase</keyword>
<dbReference type="EMBL" id="JACIBX010000019">
    <property type="protein sequence ID" value="MBB3713747.1"/>
    <property type="molecule type" value="Genomic_DNA"/>
</dbReference>
<dbReference type="RefSeq" id="WP_183475219.1">
    <property type="nucleotide sequence ID" value="NZ_JACIBX010000019.1"/>
</dbReference>
<gene>
    <name evidence="1" type="ORF">FHS00_003354</name>
</gene>
<organism evidence="1 2">
    <name type="scientific">Limimaricola variabilis</name>
    <dbReference type="NCBI Taxonomy" id="1492771"/>
    <lineage>
        <taxon>Bacteria</taxon>
        <taxon>Pseudomonadati</taxon>
        <taxon>Pseudomonadota</taxon>
        <taxon>Alphaproteobacteria</taxon>
        <taxon>Rhodobacterales</taxon>
        <taxon>Paracoccaceae</taxon>
        <taxon>Limimaricola</taxon>
    </lineage>
</organism>
<dbReference type="GO" id="GO:0016301">
    <property type="term" value="F:kinase activity"/>
    <property type="evidence" value="ECO:0007669"/>
    <property type="project" value="UniProtKB-KW"/>
</dbReference>
<name>A0ABR6HT74_9RHOB</name>
<sequence length="73" mass="8304">MKTPSELRALRAELVERRNVELYRLNVHNDTRLARIADIQLSIQAIDAALHEAIHPEPFEQAGEMGRESTQLA</sequence>
<reference evidence="1 2" key="1">
    <citation type="submission" date="2020-08" db="EMBL/GenBank/DDBJ databases">
        <title>Genomic Encyclopedia of Type Strains, Phase III (KMG-III): the genomes of soil and plant-associated and newly described type strains.</title>
        <authorList>
            <person name="Whitman W."/>
        </authorList>
    </citation>
    <scope>NUCLEOTIDE SEQUENCE [LARGE SCALE GENOMIC DNA]</scope>
    <source>
        <strain evidence="1 2">CECT 8572</strain>
    </source>
</reference>
<comment type="caution">
    <text evidence="1">The sequence shown here is derived from an EMBL/GenBank/DDBJ whole genome shotgun (WGS) entry which is preliminary data.</text>
</comment>
<evidence type="ECO:0000313" key="1">
    <source>
        <dbReference type="EMBL" id="MBB3713747.1"/>
    </source>
</evidence>
<evidence type="ECO:0000313" key="2">
    <source>
        <dbReference type="Proteomes" id="UP000576152"/>
    </source>
</evidence>
<keyword evidence="1" id="KW-0808">Transferase</keyword>
<protein>
    <submittedName>
        <fullName evidence="1">Protein-arginine kinase activator protein McsA</fullName>
    </submittedName>
</protein>
<proteinExistence type="predicted"/>